<keyword evidence="2" id="KW-1185">Reference proteome</keyword>
<accession>A0A261FMA7</accession>
<name>A0A261FMA7_9BIFI</name>
<reference evidence="1 2" key="1">
    <citation type="journal article" date="2017" name="BMC Genomics">
        <title>Comparative genomic and phylogenomic analyses of the Bifidobacteriaceae family.</title>
        <authorList>
            <person name="Lugli G.A."/>
            <person name="Milani C."/>
            <person name="Turroni F."/>
            <person name="Duranti S."/>
            <person name="Mancabelli L."/>
            <person name="Mangifesta M."/>
            <person name="Ferrario C."/>
            <person name="Modesto M."/>
            <person name="Mattarelli P."/>
            <person name="Jiri K."/>
            <person name="van Sinderen D."/>
            <person name="Ventura M."/>
        </authorList>
    </citation>
    <scope>NUCLEOTIDE SEQUENCE [LARGE SCALE GENOMIC DNA]</scope>
    <source>
        <strain evidence="1 2">DSM 28807</strain>
    </source>
</reference>
<sequence>MRILESQTVGKHGDLSLNEDGLFVGDAYVAVIDGVTSKAKYNLRRPSPGVLTKETLLTAPTFDSSPRYDHLSPLLTMPQCLEQTNSR</sequence>
<evidence type="ECO:0000313" key="2">
    <source>
        <dbReference type="Proteomes" id="UP000216352"/>
    </source>
</evidence>
<dbReference type="Proteomes" id="UP000216352">
    <property type="component" value="Unassembled WGS sequence"/>
</dbReference>
<dbReference type="EMBL" id="MWWX01000017">
    <property type="protein sequence ID" value="OZG60322.1"/>
    <property type="molecule type" value="Genomic_DNA"/>
</dbReference>
<protein>
    <submittedName>
        <fullName evidence="1">Uncharacterized protein</fullName>
    </submittedName>
</protein>
<gene>
    <name evidence="1" type="ORF">BLEM_2011</name>
</gene>
<organism evidence="1 2">
    <name type="scientific">Bifidobacterium lemurum</name>
    <dbReference type="NCBI Taxonomy" id="1603886"/>
    <lineage>
        <taxon>Bacteria</taxon>
        <taxon>Bacillati</taxon>
        <taxon>Actinomycetota</taxon>
        <taxon>Actinomycetes</taxon>
        <taxon>Bifidobacteriales</taxon>
        <taxon>Bifidobacteriaceae</taxon>
        <taxon>Bifidobacterium</taxon>
    </lineage>
</organism>
<evidence type="ECO:0000313" key="1">
    <source>
        <dbReference type="EMBL" id="OZG60322.1"/>
    </source>
</evidence>
<proteinExistence type="predicted"/>
<comment type="caution">
    <text evidence="1">The sequence shown here is derived from an EMBL/GenBank/DDBJ whole genome shotgun (WGS) entry which is preliminary data.</text>
</comment>
<dbReference type="AlphaFoldDB" id="A0A261FMA7"/>